<proteinExistence type="inferred from homology"/>
<dbReference type="Gene3D" id="1.20.1540.10">
    <property type="entry name" value="Rhomboid-like"/>
    <property type="match status" value="1"/>
</dbReference>
<dbReference type="InterPro" id="IPR035952">
    <property type="entry name" value="Rhomboid-like_sf"/>
</dbReference>
<evidence type="ECO:0000256" key="4">
    <source>
        <dbReference type="ARBA" id="ARBA00022989"/>
    </source>
</evidence>
<evidence type="ECO:0000256" key="2">
    <source>
        <dbReference type="ARBA" id="ARBA00009045"/>
    </source>
</evidence>
<dbReference type="InterPro" id="IPR022764">
    <property type="entry name" value="Peptidase_S54_rhomboid_dom"/>
</dbReference>
<sequence length="191" mass="21016">LLILFQIVVFVCYAVAASKDNNPYNDVTAHSGSPKGSSLTYYPDKRHEVWRFVTYIFIHDGYEHLIINVIFQLLFGCVLEVVHKYWRVGIVFLGGAVGGAFSVVITSPFVGHMGASGGAYALFGAQYAVVLMALFNCLLGVPLGRYSSTTSKDGEVAEDHRLGLYCSSHNSGVDVSDIPQHMWKVRMVSPY</sequence>
<comment type="similarity">
    <text evidence="2">Belongs to the peptidase S54 family.</text>
</comment>
<dbReference type="GO" id="GO:0004252">
    <property type="term" value="F:serine-type endopeptidase activity"/>
    <property type="evidence" value="ECO:0007669"/>
    <property type="project" value="InterPro"/>
</dbReference>
<reference evidence="9" key="1">
    <citation type="submission" date="2017-02" db="UniProtKB">
        <authorList>
            <consortium name="WormBaseParasite"/>
        </authorList>
    </citation>
    <scope>IDENTIFICATION</scope>
</reference>
<keyword evidence="3 6" id="KW-0812">Transmembrane</keyword>
<feature type="signal peptide" evidence="7">
    <location>
        <begin position="1"/>
        <end position="16"/>
    </location>
</feature>
<dbReference type="PANTHER" id="PTHR45840:SF2">
    <property type="entry name" value="PROTEIN RHOMBOID-RELATED"/>
    <property type="match status" value="1"/>
</dbReference>
<dbReference type="SUPFAM" id="SSF144091">
    <property type="entry name" value="Rhomboid-like"/>
    <property type="match status" value="1"/>
</dbReference>
<dbReference type="Pfam" id="PF01694">
    <property type="entry name" value="Rhomboid"/>
    <property type="match status" value="1"/>
</dbReference>
<comment type="subcellular location">
    <subcellularLocation>
        <location evidence="1">Membrane</location>
        <topology evidence="1">Multi-pass membrane protein</topology>
    </subcellularLocation>
</comment>
<name>A0A0R3SZD2_HYMDI</name>
<accession>A0A0R3SZD2</accession>
<keyword evidence="5 6" id="KW-0472">Membrane</keyword>
<dbReference type="PANTHER" id="PTHR45840">
    <property type="entry name" value="RHOMBOID-RELATED PROTEIN"/>
    <property type="match status" value="1"/>
</dbReference>
<dbReference type="AlphaFoldDB" id="A0A0R3SZD2"/>
<evidence type="ECO:0000313" key="9">
    <source>
        <dbReference type="WBParaSite" id="HDID_0001112801-mRNA-1"/>
    </source>
</evidence>
<organism evidence="9">
    <name type="scientific">Hymenolepis diminuta</name>
    <name type="common">Rat tapeworm</name>
    <dbReference type="NCBI Taxonomy" id="6216"/>
    <lineage>
        <taxon>Eukaryota</taxon>
        <taxon>Metazoa</taxon>
        <taxon>Spiralia</taxon>
        <taxon>Lophotrochozoa</taxon>
        <taxon>Platyhelminthes</taxon>
        <taxon>Cestoda</taxon>
        <taxon>Eucestoda</taxon>
        <taxon>Cyclophyllidea</taxon>
        <taxon>Hymenolepididae</taxon>
        <taxon>Hymenolepis</taxon>
    </lineage>
</organism>
<keyword evidence="4 6" id="KW-1133">Transmembrane helix</keyword>
<protein>
    <submittedName>
        <fullName evidence="9">Rhomboid domain-containing protein</fullName>
    </submittedName>
</protein>
<evidence type="ECO:0000259" key="8">
    <source>
        <dbReference type="Pfam" id="PF01694"/>
    </source>
</evidence>
<feature type="domain" description="Peptidase S54 rhomboid" evidence="8">
    <location>
        <begin position="47"/>
        <end position="133"/>
    </location>
</feature>
<evidence type="ECO:0000256" key="7">
    <source>
        <dbReference type="SAM" id="SignalP"/>
    </source>
</evidence>
<evidence type="ECO:0000256" key="1">
    <source>
        <dbReference type="ARBA" id="ARBA00004141"/>
    </source>
</evidence>
<feature type="transmembrane region" description="Helical" evidence="6">
    <location>
        <begin position="65"/>
        <end position="82"/>
    </location>
</feature>
<dbReference type="STRING" id="6216.A0A0R3SZD2"/>
<feature type="transmembrane region" description="Helical" evidence="6">
    <location>
        <begin position="117"/>
        <end position="139"/>
    </location>
</feature>
<evidence type="ECO:0000256" key="6">
    <source>
        <dbReference type="SAM" id="Phobius"/>
    </source>
</evidence>
<feature type="chain" id="PRO_5006448561" evidence="7">
    <location>
        <begin position="17"/>
        <end position="191"/>
    </location>
</feature>
<dbReference type="InterPro" id="IPR051739">
    <property type="entry name" value="Rhomboid_IM_Serine_Proteases"/>
</dbReference>
<evidence type="ECO:0000256" key="3">
    <source>
        <dbReference type="ARBA" id="ARBA00022692"/>
    </source>
</evidence>
<keyword evidence="7" id="KW-0732">Signal</keyword>
<dbReference type="GO" id="GO:0016020">
    <property type="term" value="C:membrane"/>
    <property type="evidence" value="ECO:0007669"/>
    <property type="project" value="UniProtKB-SubCell"/>
</dbReference>
<evidence type="ECO:0000256" key="5">
    <source>
        <dbReference type="ARBA" id="ARBA00023136"/>
    </source>
</evidence>
<dbReference type="WBParaSite" id="HDID_0001112801-mRNA-1">
    <property type="protein sequence ID" value="HDID_0001112801-mRNA-1"/>
    <property type="gene ID" value="HDID_0001112801"/>
</dbReference>
<feature type="transmembrane region" description="Helical" evidence="6">
    <location>
        <begin position="89"/>
        <end position="111"/>
    </location>
</feature>